<sequence>MIHWLVTLVLLPVFIVQGKYVRKNTPKLAEASGPRIVSGNATNAASTNTLNVLVIGDSAAAGVGVSNQRDALLGQLSTTLNQSLKHKDISLTLMASTGATTQMTLSRIQALNAEPFDVVVTSLGVNDVTKGITRDKFSALQHQLIKLLISKFSASVIIATQIPPMHQFPALPNPLRWYLGNRAKQLNKDLTQICQAYEQTHTLTIELPNDPSLMASDGFHPGQPVYQQWAISASEHIADKIT</sequence>
<dbReference type="Pfam" id="PF13472">
    <property type="entry name" value="Lipase_GDSL_2"/>
    <property type="match status" value="1"/>
</dbReference>
<dbReference type="Proteomes" id="UP001157134">
    <property type="component" value="Unassembled WGS sequence"/>
</dbReference>
<evidence type="ECO:0000313" key="3">
    <source>
        <dbReference type="Proteomes" id="UP001157134"/>
    </source>
</evidence>
<reference evidence="2 3" key="1">
    <citation type="submission" date="2023-03" db="EMBL/GenBank/DDBJ databases">
        <title>Thalassotalea loyana LMG 22536T draft genome sequence.</title>
        <authorList>
            <person name="Sawabe T."/>
        </authorList>
    </citation>
    <scope>NUCLEOTIDE SEQUENCE [LARGE SCALE GENOMIC DNA]</scope>
    <source>
        <strain evidence="2 3">LMG 22536</strain>
    </source>
</reference>
<dbReference type="InterPro" id="IPR013830">
    <property type="entry name" value="SGNH_hydro"/>
</dbReference>
<evidence type="ECO:0000313" key="2">
    <source>
        <dbReference type="EMBL" id="GLX85831.1"/>
    </source>
</evidence>
<dbReference type="RefSeq" id="WP_284298310.1">
    <property type="nucleotide sequence ID" value="NZ_BSSV01000004.1"/>
</dbReference>
<gene>
    <name evidence="2" type="ORF">tloyanaT_20830</name>
</gene>
<protein>
    <submittedName>
        <fullName evidence="2">Lipase</fullName>
    </submittedName>
</protein>
<dbReference type="EMBL" id="BSSV01000004">
    <property type="protein sequence ID" value="GLX85831.1"/>
    <property type="molecule type" value="Genomic_DNA"/>
</dbReference>
<dbReference type="SUPFAM" id="SSF52266">
    <property type="entry name" value="SGNH hydrolase"/>
    <property type="match status" value="1"/>
</dbReference>
<organism evidence="2 3">
    <name type="scientific">Thalassotalea loyana</name>
    <dbReference type="NCBI Taxonomy" id="280483"/>
    <lineage>
        <taxon>Bacteria</taxon>
        <taxon>Pseudomonadati</taxon>
        <taxon>Pseudomonadota</taxon>
        <taxon>Gammaproteobacteria</taxon>
        <taxon>Alteromonadales</taxon>
        <taxon>Colwelliaceae</taxon>
        <taxon>Thalassotalea</taxon>
    </lineage>
</organism>
<dbReference type="CDD" id="cd01836">
    <property type="entry name" value="FeeA_FeeB_like"/>
    <property type="match status" value="1"/>
</dbReference>
<dbReference type="InterPro" id="IPR036514">
    <property type="entry name" value="SGNH_hydro_sf"/>
</dbReference>
<comment type="caution">
    <text evidence="2">The sequence shown here is derived from an EMBL/GenBank/DDBJ whole genome shotgun (WGS) entry which is preliminary data.</text>
</comment>
<accession>A0ABQ6HG20</accession>
<evidence type="ECO:0000259" key="1">
    <source>
        <dbReference type="Pfam" id="PF13472"/>
    </source>
</evidence>
<keyword evidence="3" id="KW-1185">Reference proteome</keyword>
<name>A0ABQ6HG20_9GAMM</name>
<dbReference type="Gene3D" id="3.40.50.1110">
    <property type="entry name" value="SGNH hydrolase"/>
    <property type="match status" value="1"/>
</dbReference>
<feature type="domain" description="SGNH hydrolase-type esterase" evidence="1">
    <location>
        <begin position="54"/>
        <end position="227"/>
    </location>
</feature>
<proteinExistence type="predicted"/>